<evidence type="ECO:0000313" key="3">
    <source>
        <dbReference type="Proteomes" id="UP000000763"/>
    </source>
</evidence>
<reference evidence="3" key="1">
    <citation type="journal article" date="2005" name="Nature">
        <title>The map-based sequence of the rice genome.</title>
        <authorList>
            <consortium name="International rice genome sequencing project (IRGSP)"/>
            <person name="Matsumoto T."/>
            <person name="Wu J."/>
            <person name="Kanamori H."/>
            <person name="Katayose Y."/>
            <person name="Fujisawa M."/>
            <person name="Namiki N."/>
            <person name="Mizuno H."/>
            <person name="Yamamoto K."/>
            <person name="Antonio B.A."/>
            <person name="Baba T."/>
            <person name="Sakata K."/>
            <person name="Nagamura Y."/>
            <person name="Aoki H."/>
            <person name="Arikawa K."/>
            <person name="Arita K."/>
            <person name="Bito T."/>
            <person name="Chiden Y."/>
            <person name="Fujitsuka N."/>
            <person name="Fukunaka R."/>
            <person name="Hamada M."/>
            <person name="Harada C."/>
            <person name="Hayashi A."/>
            <person name="Hijishita S."/>
            <person name="Honda M."/>
            <person name="Hosokawa S."/>
            <person name="Ichikawa Y."/>
            <person name="Idonuma A."/>
            <person name="Iijima M."/>
            <person name="Ikeda M."/>
            <person name="Ikeno M."/>
            <person name="Ito K."/>
            <person name="Ito S."/>
            <person name="Ito T."/>
            <person name="Ito Y."/>
            <person name="Ito Y."/>
            <person name="Iwabuchi A."/>
            <person name="Kamiya K."/>
            <person name="Karasawa W."/>
            <person name="Kurita K."/>
            <person name="Katagiri S."/>
            <person name="Kikuta A."/>
            <person name="Kobayashi H."/>
            <person name="Kobayashi N."/>
            <person name="Machita K."/>
            <person name="Maehara T."/>
            <person name="Masukawa M."/>
            <person name="Mizubayashi T."/>
            <person name="Mukai Y."/>
            <person name="Nagasaki H."/>
            <person name="Nagata Y."/>
            <person name="Naito S."/>
            <person name="Nakashima M."/>
            <person name="Nakama Y."/>
            <person name="Nakamichi Y."/>
            <person name="Nakamura M."/>
            <person name="Meguro A."/>
            <person name="Negishi M."/>
            <person name="Ohta I."/>
            <person name="Ohta T."/>
            <person name="Okamoto M."/>
            <person name="Ono N."/>
            <person name="Saji S."/>
            <person name="Sakaguchi M."/>
            <person name="Sakai K."/>
            <person name="Shibata M."/>
            <person name="Shimokawa T."/>
            <person name="Song J."/>
            <person name="Takazaki Y."/>
            <person name="Terasawa K."/>
            <person name="Tsugane M."/>
            <person name="Tsuji K."/>
            <person name="Ueda S."/>
            <person name="Waki K."/>
            <person name="Yamagata H."/>
            <person name="Yamamoto M."/>
            <person name="Yamamoto S."/>
            <person name="Yamane H."/>
            <person name="Yoshiki S."/>
            <person name="Yoshihara R."/>
            <person name="Yukawa K."/>
            <person name="Zhong H."/>
            <person name="Yano M."/>
            <person name="Yuan Q."/>
            <person name="Ouyang S."/>
            <person name="Liu J."/>
            <person name="Jones K.M."/>
            <person name="Gansberger K."/>
            <person name="Moffat K."/>
            <person name="Hill J."/>
            <person name="Bera J."/>
            <person name="Fadrosh D."/>
            <person name="Jin S."/>
            <person name="Johri S."/>
            <person name="Kim M."/>
            <person name="Overton L."/>
            <person name="Reardon M."/>
            <person name="Tsitrin T."/>
            <person name="Vuong H."/>
            <person name="Weaver B."/>
            <person name="Ciecko A."/>
            <person name="Tallon L."/>
            <person name="Jackson J."/>
            <person name="Pai G."/>
            <person name="Aken S.V."/>
            <person name="Utterback T."/>
            <person name="Reidmuller S."/>
            <person name="Feldblyum T."/>
            <person name="Hsiao J."/>
            <person name="Zismann V."/>
            <person name="Iobst S."/>
            <person name="de Vazeille A.R."/>
            <person name="Buell C.R."/>
            <person name="Ying K."/>
            <person name="Li Y."/>
            <person name="Lu T."/>
            <person name="Huang Y."/>
            <person name="Zhao Q."/>
            <person name="Feng Q."/>
            <person name="Zhang L."/>
            <person name="Zhu J."/>
            <person name="Weng Q."/>
            <person name="Mu J."/>
            <person name="Lu Y."/>
            <person name="Fan D."/>
            <person name="Liu Y."/>
            <person name="Guan J."/>
            <person name="Zhang Y."/>
            <person name="Yu S."/>
            <person name="Liu X."/>
            <person name="Zhang Y."/>
            <person name="Hong G."/>
            <person name="Han B."/>
            <person name="Choisne N."/>
            <person name="Demange N."/>
            <person name="Orjeda G."/>
            <person name="Samain S."/>
            <person name="Cattolico L."/>
            <person name="Pelletier E."/>
            <person name="Couloux A."/>
            <person name="Segurens B."/>
            <person name="Wincker P."/>
            <person name="D'Hont A."/>
            <person name="Scarpelli C."/>
            <person name="Weissenbach J."/>
            <person name="Salanoubat M."/>
            <person name="Quetier F."/>
            <person name="Yu Y."/>
            <person name="Kim H.R."/>
            <person name="Rambo T."/>
            <person name="Currie J."/>
            <person name="Collura K."/>
            <person name="Luo M."/>
            <person name="Yang T."/>
            <person name="Ammiraju J.S.S."/>
            <person name="Engler F."/>
            <person name="Soderlund C."/>
            <person name="Wing R.A."/>
            <person name="Palmer L.E."/>
            <person name="de la Bastide M."/>
            <person name="Spiegel L."/>
            <person name="Nascimento L."/>
            <person name="Zutavern T."/>
            <person name="O'Shaughnessy A."/>
            <person name="Dike S."/>
            <person name="Dedhia N."/>
            <person name="Preston R."/>
            <person name="Balija V."/>
            <person name="McCombie W.R."/>
            <person name="Chow T."/>
            <person name="Chen H."/>
            <person name="Chung M."/>
            <person name="Chen C."/>
            <person name="Shaw J."/>
            <person name="Wu H."/>
            <person name="Hsiao K."/>
            <person name="Chao Y."/>
            <person name="Chu M."/>
            <person name="Cheng C."/>
            <person name="Hour A."/>
            <person name="Lee P."/>
            <person name="Lin S."/>
            <person name="Lin Y."/>
            <person name="Liou J."/>
            <person name="Liu S."/>
            <person name="Hsing Y."/>
            <person name="Raghuvanshi S."/>
            <person name="Mohanty A."/>
            <person name="Bharti A.K."/>
            <person name="Gaur A."/>
            <person name="Gupta V."/>
            <person name="Kumar D."/>
            <person name="Ravi V."/>
            <person name="Vij S."/>
            <person name="Kapur A."/>
            <person name="Khurana P."/>
            <person name="Khurana P."/>
            <person name="Khurana J.P."/>
            <person name="Tyagi A.K."/>
            <person name="Gaikwad K."/>
            <person name="Singh A."/>
            <person name="Dalal V."/>
            <person name="Srivastava S."/>
            <person name="Dixit A."/>
            <person name="Pal A.K."/>
            <person name="Ghazi I.A."/>
            <person name="Yadav M."/>
            <person name="Pandit A."/>
            <person name="Bhargava A."/>
            <person name="Sureshbabu K."/>
            <person name="Batra K."/>
            <person name="Sharma T.R."/>
            <person name="Mohapatra T."/>
            <person name="Singh N.K."/>
            <person name="Messing J."/>
            <person name="Nelson A.B."/>
            <person name="Fuks G."/>
            <person name="Kavchok S."/>
            <person name="Keizer G."/>
            <person name="Linton E."/>
            <person name="Llaca V."/>
            <person name="Song R."/>
            <person name="Tanyolac B."/>
            <person name="Young S."/>
            <person name="Ho-Il K."/>
            <person name="Hahn J.H."/>
            <person name="Sangsakoo G."/>
            <person name="Vanavichit A."/>
            <person name="de Mattos Luiz.A.T."/>
            <person name="Zimmer P.D."/>
            <person name="Malone G."/>
            <person name="Dellagostin O."/>
            <person name="de Oliveira A.C."/>
            <person name="Bevan M."/>
            <person name="Bancroft I."/>
            <person name="Minx P."/>
            <person name="Cordum H."/>
            <person name="Wilson R."/>
            <person name="Cheng Z."/>
            <person name="Jin W."/>
            <person name="Jiang J."/>
            <person name="Leong S.A."/>
            <person name="Iwama H."/>
            <person name="Gojobori T."/>
            <person name="Itoh T."/>
            <person name="Niimura Y."/>
            <person name="Fujii Y."/>
            <person name="Habara T."/>
            <person name="Sakai H."/>
            <person name="Sato Y."/>
            <person name="Wilson G."/>
            <person name="Kumar K."/>
            <person name="McCouch S."/>
            <person name="Juretic N."/>
            <person name="Hoen D."/>
            <person name="Wright S."/>
            <person name="Bruskiewich R."/>
            <person name="Bureau T."/>
            <person name="Miyao A."/>
            <person name="Hirochika H."/>
            <person name="Nishikawa T."/>
            <person name="Kadowaki K."/>
            <person name="Sugiura M."/>
            <person name="Burr B."/>
            <person name="Sasaki T."/>
        </authorList>
    </citation>
    <scope>NUCLEOTIDE SEQUENCE [LARGE SCALE GENOMIC DNA]</scope>
    <source>
        <strain evidence="3">cv. Nipponbare</strain>
    </source>
</reference>
<feature type="compositionally biased region" description="Basic and acidic residues" evidence="1">
    <location>
        <begin position="132"/>
        <end position="147"/>
    </location>
</feature>
<name>Q6Z791_ORYSJ</name>
<dbReference type="AlphaFoldDB" id="Q6Z791"/>
<dbReference type="EMBL" id="AP004869">
    <property type="protein sequence ID" value="BAD15854.1"/>
    <property type="molecule type" value="Genomic_DNA"/>
</dbReference>
<reference evidence="3" key="2">
    <citation type="journal article" date="2008" name="Nucleic Acids Res.">
        <title>The rice annotation project database (RAP-DB): 2008 update.</title>
        <authorList>
            <consortium name="The rice annotation project (RAP)"/>
        </authorList>
    </citation>
    <scope>GENOME REANNOTATION</scope>
    <source>
        <strain evidence="3">cv. Nipponbare</strain>
    </source>
</reference>
<sequence length="203" mass="22317">MDFPFLYRSRWKLLDKKSHAWFEISPHHRGGIGHEFATKTVQTPAFAAHIARARRAPSRMLPPLRGVAHAARGWAPDSDGGAGCWFGSLAGVTTGGGTRGAADRRDTWRGRRRQVSATATRRRAPTATSSSAREKATGEGDEAGHTRGVSERDFFDEFFFLSLFRVVGEGGGLLRQSRPVADVMGEWMMCGRRGGIYQETVPN</sequence>
<gene>
    <name evidence="2" type="primary">P0419A09.22</name>
</gene>
<protein>
    <submittedName>
        <fullName evidence="2">Uncharacterized protein</fullName>
    </submittedName>
</protein>
<dbReference type="Proteomes" id="UP000000763">
    <property type="component" value="Chromosome 2"/>
</dbReference>
<organism evidence="2 3">
    <name type="scientific">Oryza sativa subsp. japonica</name>
    <name type="common">Rice</name>
    <dbReference type="NCBI Taxonomy" id="39947"/>
    <lineage>
        <taxon>Eukaryota</taxon>
        <taxon>Viridiplantae</taxon>
        <taxon>Streptophyta</taxon>
        <taxon>Embryophyta</taxon>
        <taxon>Tracheophyta</taxon>
        <taxon>Spermatophyta</taxon>
        <taxon>Magnoliopsida</taxon>
        <taxon>Liliopsida</taxon>
        <taxon>Poales</taxon>
        <taxon>Poaceae</taxon>
        <taxon>BOP clade</taxon>
        <taxon>Oryzoideae</taxon>
        <taxon>Oryzeae</taxon>
        <taxon>Oryzinae</taxon>
        <taxon>Oryza</taxon>
        <taxon>Oryza sativa</taxon>
    </lineage>
</organism>
<accession>Q6Z791</accession>
<proteinExistence type="predicted"/>
<evidence type="ECO:0000313" key="2">
    <source>
        <dbReference type="EMBL" id="BAD15854.1"/>
    </source>
</evidence>
<evidence type="ECO:0000256" key="1">
    <source>
        <dbReference type="SAM" id="MobiDB-lite"/>
    </source>
</evidence>
<feature type="region of interest" description="Disordered" evidence="1">
    <location>
        <begin position="94"/>
        <end position="147"/>
    </location>
</feature>
<feature type="compositionally biased region" description="Basic residues" evidence="1">
    <location>
        <begin position="110"/>
        <end position="124"/>
    </location>
</feature>